<gene>
    <name evidence="1" type="ORF">PTTW11_05484</name>
</gene>
<dbReference type="EMBL" id="HG992981">
    <property type="protein sequence ID" value="CAE7173673.1"/>
    <property type="molecule type" value="Genomic_DNA"/>
</dbReference>
<accession>A0A6S6W206</accession>
<evidence type="ECO:0000313" key="1">
    <source>
        <dbReference type="EMBL" id="CAE7173673.1"/>
    </source>
</evidence>
<proteinExistence type="predicted"/>
<name>A0A6S6W206_9PLEO</name>
<reference evidence="1" key="1">
    <citation type="submission" date="2021-02" db="EMBL/GenBank/DDBJ databases">
        <authorList>
            <person name="Syme A R."/>
            <person name="Syme A R."/>
            <person name="Moolhuijzen P."/>
        </authorList>
    </citation>
    <scope>NUCLEOTIDE SEQUENCE</scope>
    <source>
        <strain evidence="1">W1-1</strain>
    </source>
</reference>
<organism evidence="1 2">
    <name type="scientific">Pyrenophora teres f. teres</name>
    <dbReference type="NCBI Taxonomy" id="97479"/>
    <lineage>
        <taxon>Eukaryota</taxon>
        <taxon>Fungi</taxon>
        <taxon>Dikarya</taxon>
        <taxon>Ascomycota</taxon>
        <taxon>Pezizomycotina</taxon>
        <taxon>Dothideomycetes</taxon>
        <taxon>Pleosporomycetidae</taxon>
        <taxon>Pleosporales</taxon>
        <taxon>Pleosporineae</taxon>
        <taxon>Pleosporaceae</taxon>
        <taxon>Pyrenophora</taxon>
    </lineage>
</organism>
<protein>
    <submittedName>
        <fullName evidence="1">Uncharacterized protein</fullName>
    </submittedName>
</protein>
<dbReference type="AlphaFoldDB" id="A0A6S6W206"/>
<dbReference type="Proteomes" id="UP000472372">
    <property type="component" value="Chromosome 5"/>
</dbReference>
<evidence type="ECO:0000313" key="2">
    <source>
        <dbReference type="Proteomes" id="UP000472372"/>
    </source>
</evidence>
<sequence length="93" mass="10372">MKWTIVLAIAPLLSGAFAGICCEQNKLETYGCNWGAPTFCCYSSNLQAHKRDCKGYFPNFWQQFYPYAAGSFEDNNTCGNNNEGKRYCVVSSG</sequence>